<protein>
    <submittedName>
        <fullName evidence="2">Uncharacterized protein</fullName>
    </submittedName>
</protein>
<name>A0A7H0JYL7_9CORY</name>
<gene>
    <name evidence="1" type="ORF">H7348_02325</name>
    <name evidence="2" type="ORF">IAU68_10870</name>
</gene>
<dbReference type="RefSeq" id="WP_171193898.1">
    <property type="nucleotide sequence ID" value="NZ_CP061032.1"/>
</dbReference>
<dbReference type="EMBL" id="JACMYE010000002">
    <property type="protein sequence ID" value="MBC3178157.1"/>
    <property type="molecule type" value="Genomic_DNA"/>
</dbReference>
<dbReference type="AlphaFoldDB" id="A0A7H0JYL7"/>
<dbReference type="EMBL" id="CP061032">
    <property type="protein sequence ID" value="QNP90133.1"/>
    <property type="molecule type" value="Genomic_DNA"/>
</dbReference>
<dbReference type="Proteomes" id="UP000516235">
    <property type="component" value="Chromosome"/>
</dbReference>
<evidence type="ECO:0000313" key="3">
    <source>
        <dbReference type="Proteomes" id="UP000516235"/>
    </source>
</evidence>
<sequence length="48" mass="5111">MDLGAIVEPLIAFFSDGIGKVIADALRLIYNVLYPANAPAATPIEIPR</sequence>
<keyword evidence="4" id="KW-1185">Reference proteome</keyword>
<organism evidence="2 3">
    <name type="scientific">Corynebacterium lujinxingii</name>
    <dbReference type="NCBI Taxonomy" id="2763010"/>
    <lineage>
        <taxon>Bacteria</taxon>
        <taxon>Bacillati</taxon>
        <taxon>Actinomycetota</taxon>
        <taxon>Actinomycetes</taxon>
        <taxon>Mycobacteriales</taxon>
        <taxon>Corynebacteriaceae</taxon>
        <taxon>Corynebacterium</taxon>
    </lineage>
</organism>
<proteinExistence type="predicted"/>
<evidence type="ECO:0000313" key="2">
    <source>
        <dbReference type="EMBL" id="QNP90133.1"/>
    </source>
</evidence>
<evidence type="ECO:0000313" key="1">
    <source>
        <dbReference type="EMBL" id="MBC3178157.1"/>
    </source>
</evidence>
<evidence type="ECO:0000313" key="4">
    <source>
        <dbReference type="Proteomes" id="UP000642876"/>
    </source>
</evidence>
<reference evidence="3 4" key="1">
    <citation type="submission" date="2020-08" db="EMBL/GenBank/DDBJ databases">
        <title>novel species in genus Corynebacterium.</title>
        <authorList>
            <person name="Zhang G."/>
        </authorList>
    </citation>
    <scope>NUCLEOTIDE SEQUENCE [LARGE SCALE GENOMIC DNA]</scope>
    <source>
        <strain evidence="3 4">zg-917</strain>
        <strain evidence="2">Zg-917</strain>
    </source>
</reference>
<dbReference type="KEGG" id="cluj:IAU68_10870"/>
<dbReference type="Proteomes" id="UP000642876">
    <property type="component" value="Unassembled WGS sequence"/>
</dbReference>
<accession>A0A7H0JYL7</accession>